<evidence type="ECO:0000313" key="1">
    <source>
        <dbReference type="EMBL" id="EWM23756.1"/>
    </source>
</evidence>
<proteinExistence type="predicted"/>
<name>W7TT68_9STRA</name>
<dbReference type="Proteomes" id="UP000019335">
    <property type="component" value="Chromosome 16"/>
</dbReference>
<keyword evidence="2" id="KW-1185">Reference proteome</keyword>
<accession>W7TT68</accession>
<evidence type="ECO:0000313" key="2">
    <source>
        <dbReference type="Proteomes" id="UP000019335"/>
    </source>
</evidence>
<comment type="caution">
    <text evidence="1">The sequence shown here is derived from an EMBL/GenBank/DDBJ whole genome shotgun (WGS) entry which is preliminary data.</text>
</comment>
<gene>
    <name evidence="1" type="ORF">Naga_100573g1</name>
</gene>
<reference evidence="1 2" key="1">
    <citation type="journal article" date="2014" name="Mol. Plant">
        <title>Chromosome Scale Genome Assembly and Transcriptome Profiling of Nannochloropsis gaditana in Nitrogen Depletion.</title>
        <authorList>
            <person name="Corteggiani Carpinelli E."/>
            <person name="Telatin A."/>
            <person name="Vitulo N."/>
            <person name="Forcato C."/>
            <person name="D'Angelo M."/>
            <person name="Schiavon R."/>
            <person name="Vezzi A."/>
            <person name="Giacometti G.M."/>
            <person name="Morosinotto T."/>
            <person name="Valle G."/>
        </authorList>
    </citation>
    <scope>NUCLEOTIDE SEQUENCE [LARGE SCALE GENOMIC DNA]</scope>
    <source>
        <strain evidence="1 2">B-31</strain>
    </source>
</reference>
<dbReference type="AlphaFoldDB" id="W7TT68"/>
<dbReference type="EMBL" id="AZIL01001494">
    <property type="protein sequence ID" value="EWM23756.1"/>
    <property type="molecule type" value="Genomic_DNA"/>
</dbReference>
<sequence>MVPRESTDSAPLRFAEAWFRMTNWEVTKRDAMVLEPTLRLDLSLRAIDGRIRSSSSRSRIKAKKYCK</sequence>
<organism evidence="1 2">
    <name type="scientific">Nannochloropsis gaditana</name>
    <dbReference type="NCBI Taxonomy" id="72520"/>
    <lineage>
        <taxon>Eukaryota</taxon>
        <taxon>Sar</taxon>
        <taxon>Stramenopiles</taxon>
        <taxon>Ochrophyta</taxon>
        <taxon>Eustigmatophyceae</taxon>
        <taxon>Eustigmatales</taxon>
        <taxon>Monodopsidaceae</taxon>
        <taxon>Nannochloropsis</taxon>
    </lineage>
</organism>
<protein>
    <submittedName>
        <fullName evidence="1">Uncharacterized protein</fullName>
    </submittedName>
</protein>